<feature type="non-terminal residue" evidence="1">
    <location>
        <position position="1"/>
    </location>
</feature>
<comment type="caution">
    <text evidence="1">The sequence shown here is derived from an EMBL/GenBank/DDBJ whole genome shotgun (WGS) entry which is preliminary data.</text>
</comment>
<accession>X1L371</accession>
<reference evidence="1" key="1">
    <citation type="journal article" date="2014" name="Front. Microbiol.">
        <title>High frequency of phylogenetically diverse reductive dehalogenase-homologous genes in deep subseafloor sedimentary metagenomes.</title>
        <authorList>
            <person name="Kawai M."/>
            <person name="Futagami T."/>
            <person name="Toyoda A."/>
            <person name="Takaki Y."/>
            <person name="Nishi S."/>
            <person name="Hori S."/>
            <person name="Arai W."/>
            <person name="Tsubouchi T."/>
            <person name="Morono Y."/>
            <person name="Uchiyama I."/>
            <person name="Ito T."/>
            <person name="Fujiyama A."/>
            <person name="Inagaki F."/>
            <person name="Takami H."/>
        </authorList>
    </citation>
    <scope>NUCLEOTIDE SEQUENCE</scope>
    <source>
        <strain evidence="1">Expedition CK06-06</strain>
    </source>
</reference>
<organism evidence="1">
    <name type="scientific">marine sediment metagenome</name>
    <dbReference type="NCBI Taxonomy" id="412755"/>
    <lineage>
        <taxon>unclassified sequences</taxon>
        <taxon>metagenomes</taxon>
        <taxon>ecological metagenomes</taxon>
    </lineage>
</organism>
<evidence type="ECO:0000313" key="1">
    <source>
        <dbReference type="EMBL" id="GAI13413.1"/>
    </source>
</evidence>
<proteinExistence type="predicted"/>
<dbReference type="AlphaFoldDB" id="X1L371"/>
<dbReference type="EMBL" id="BARV01009192">
    <property type="protein sequence ID" value="GAI13413.1"/>
    <property type="molecule type" value="Genomic_DNA"/>
</dbReference>
<sequence>IGLPTRVSIGMENFLEKDLYEPIKAYLINMLKKNSSNHHLEITAQGNYGETIKHLVRHDIVFSFLKTASPDMTGFVLKEGIDNTIARSSDVESFITVEVKPDKLKLQDIFQAKMYGDLFYAKYAFLISPEIIGEEIRRLHNRLYILNRFRDWKVYVGQAILERSDKSTIKVQDIIWFPETPF</sequence>
<gene>
    <name evidence="1" type="ORF">S06H3_18216</name>
</gene>
<protein>
    <submittedName>
        <fullName evidence="1">Uncharacterized protein</fullName>
    </submittedName>
</protein>
<name>X1L371_9ZZZZ</name>